<comment type="caution">
    <text evidence="1">The sequence shown here is derived from an EMBL/GenBank/DDBJ whole genome shotgun (WGS) entry which is preliminary data.</text>
</comment>
<gene>
    <name evidence="1" type="ORF">ACFW88_36380</name>
</gene>
<accession>A0ABW6HH15</accession>
<proteinExistence type="predicted"/>
<evidence type="ECO:0000313" key="1">
    <source>
        <dbReference type="EMBL" id="MFE1755944.1"/>
    </source>
</evidence>
<protein>
    <recommendedName>
        <fullName evidence="3">HTH hxlR-type domain-containing protein</fullName>
    </recommendedName>
</protein>
<reference evidence="1 2" key="1">
    <citation type="submission" date="2024-09" db="EMBL/GenBank/DDBJ databases">
        <title>The Natural Products Discovery Center: Release of the First 8490 Sequenced Strains for Exploring Actinobacteria Biosynthetic Diversity.</title>
        <authorList>
            <person name="Kalkreuter E."/>
            <person name="Kautsar S.A."/>
            <person name="Yang D."/>
            <person name="Bader C.D."/>
            <person name="Teijaro C.N."/>
            <person name="Fluegel L."/>
            <person name="Davis C.M."/>
            <person name="Simpson J.R."/>
            <person name="Lauterbach L."/>
            <person name="Steele A.D."/>
            <person name="Gui C."/>
            <person name="Meng S."/>
            <person name="Li G."/>
            <person name="Viehrig K."/>
            <person name="Ye F."/>
            <person name="Su P."/>
            <person name="Kiefer A.F."/>
            <person name="Nichols A."/>
            <person name="Cepeda A.J."/>
            <person name="Yan W."/>
            <person name="Fan B."/>
            <person name="Jiang Y."/>
            <person name="Adhikari A."/>
            <person name="Zheng C.-J."/>
            <person name="Schuster L."/>
            <person name="Cowan T.M."/>
            <person name="Smanski M.J."/>
            <person name="Chevrette M.G."/>
            <person name="De Carvalho L.P.S."/>
            <person name="Shen B."/>
        </authorList>
    </citation>
    <scope>NUCLEOTIDE SEQUENCE [LARGE SCALE GENOMIC DNA]</scope>
    <source>
        <strain evidence="1 2">NPDC059500</strain>
    </source>
</reference>
<dbReference type="InterPro" id="IPR036388">
    <property type="entry name" value="WH-like_DNA-bd_sf"/>
</dbReference>
<evidence type="ECO:0000313" key="2">
    <source>
        <dbReference type="Proteomes" id="UP001599756"/>
    </source>
</evidence>
<evidence type="ECO:0008006" key="3">
    <source>
        <dbReference type="Google" id="ProtNLM"/>
    </source>
</evidence>
<name>A0ABW6HH15_9ACTN</name>
<keyword evidence="2" id="KW-1185">Reference proteome</keyword>
<sequence length="49" mass="5684">MGPIHRKGAVEYRVAPLGKTMRPPVDVLLDWVRTYMPQIEEARESFDAR</sequence>
<dbReference type="Gene3D" id="1.10.10.10">
    <property type="entry name" value="Winged helix-like DNA-binding domain superfamily/Winged helix DNA-binding domain"/>
    <property type="match status" value="1"/>
</dbReference>
<dbReference type="Proteomes" id="UP001599756">
    <property type="component" value="Unassembled WGS sequence"/>
</dbReference>
<organism evidence="1 2">
    <name type="scientific">Streptomyces anandii</name>
    <dbReference type="NCBI Taxonomy" id="285454"/>
    <lineage>
        <taxon>Bacteria</taxon>
        <taxon>Bacillati</taxon>
        <taxon>Actinomycetota</taxon>
        <taxon>Actinomycetes</taxon>
        <taxon>Kitasatosporales</taxon>
        <taxon>Streptomycetaceae</taxon>
        <taxon>Streptomyces</taxon>
    </lineage>
</organism>
<dbReference type="EMBL" id="JBHYTS010000166">
    <property type="protein sequence ID" value="MFE1755944.1"/>
    <property type="molecule type" value="Genomic_DNA"/>
</dbReference>
<dbReference type="RefSeq" id="WP_381843586.1">
    <property type="nucleotide sequence ID" value="NZ_JBHYTS010000166.1"/>
</dbReference>